<evidence type="ECO:0000313" key="4">
    <source>
        <dbReference type="Proteomes" id="UP000807371"/>
    </source>
</evidence>
<dbReference type="EMBL" id="JACYXC010000002">
    <property type="protein sequence ID" value="MBH5338732.1"/>
    <property type="molecule type" value="Genomic_DNA"/>
</dbReference>
<evidence type="ECO:0000259" key="2">
    <source>
        <dbReference type="PROSITE" id="PS51186"/>
    </source>
</evidence>
<feature type="domain" description="N-acetyltransferase" evidence="2">
    <location>
        <begin position="21"/>
        <end position="171"/>
    </location>
</feature>
<sequence length="191" mass="20598">MTTVPSPPRALPELPTRMPGLVLRELTCEDADAYYALLDGNREHLSRFGDHREESEATAAWVHQHLARDPGPDLRLGIRLHGRLIGRIDLVAVNPPRYGTGYWLGASHVGAGYATAACTALYEYAARELGATDIFAGVTHGNDRSVALLTRLGFTPVAEFATYTRFRLRLVTGPPGAGPGPARRGPGEESA</sequence>
<keyword evidence="4" id="KW-1185">Reference proteome</keyword>
<dbReference type="Gene3D" id="3.40.630.30">
    <property type="match status" value="1"/>
</dbReference>
<dbReference type="InterPro" id="IPR000182">
    <property type="entry name" value="GNAT_dom"/>
</dbReference>
<dbReference type="InterPro" id="IPR051531">
    <property type="entry name" value="N-acetyltransferase"/>
</dbReference>
<dbReference type="Pfam" id="PF13302">
    <property type="entry name" value="Acetyltransf_3"/>
    <property type="match status" value="1"/>
</dbReference>
<feature type="region of interest" description="Disordered" evidence="1">
    <location>
        <begin position="172"/>
        <end position="191"/>
    </location>
</feature>
<evidence type="ECO:0000313" key="3">
    <source>
        <dbReference type="EMBL" id="MBH5338732.1"/>
    </source>
</evidence>
<protein>
    <submittedName>
        <fullName evidence="3">GNAT family N-acetyltransferase</fullName>
    </submittedName>
</protein>
<dbReference type="InterPro" id="IPR016181">
    <property type="entry name" value="Acyl_CoA_acyltransferase"/>
</dbReference>
<dbReference type="RefSeq" id="WP_197992510.1">
    <property type="nucleotide sequence ID" value="NZ_JACYXC010000002.1"/>
</dbReference>
<comment type="caution">
    <text evidence="3">The sequence shown here is derived from an EMBL/GenBank/DDBJ whole genome shotgun (WGS) entry which is preliminary data.</text>
</comment>
<dbReference type="Proteomes" id="UP000807371">
    <property type="component" value="Unassembled WGS sequence"/>
</dbReference>
<evidence type="ECO:0000256" key="1">
    <source>
        <dbReference type="SAM" id="MobiDB-lite"/>
    </source>
</evidence>
<name>A0ABS0NUJ4_9ACTN</name>
<proteinExistence type="predicted"/>
<reference evidence="3 4" key="1">
    <citation type="submission" date="2020-09" db="EMBL/GenBank/DDBJ databases">
        <title>Biosynthesis of the nuclear factor of activated T cells inhibitor NFAT-133 and its congeners in Streptomyces pactum.</title>
        <authorList>
            <person name="Zhou W."/>
            <person name="Posri P."/>
            <person name="Abugrain M.E."/>
            <person name="Weisberg A.J."/>
            <person name="Chang J.H."/>
            <person name="Mahmud T."/>
        </authorList>
    </citation>
    <scope>NUCLEOTIDE SEQUENCE [LARGE SCALE GENOMIC DNA]</scope>
    <source>
        <strain evidence="3 4">ATCC 27456</strain>
    </source>
</reference>
<dbReference type="PANTHER" id="PTHR43792">
    <property type="entry name" value="GNAT FAMILY, PUTATIVE (AFU_ORTHOLOGUE AFUA_3G00765)-RELATED-RELATED"/>
    <property type="match status" value="1"/>
</dbReference>
<dbReference type="PROSITE" id="PS51186">
    <property type="entry name" value="GNAT"/>
    <property type="match status" value="1"/>
</dbReference>
<dbReference type="SUPFAM" id="SSF55729">
    <property type="entry name" value="Acyl-CoA N-acyltransferases (Nat)"/>
    <property type="match status" value="1"/>
</dbReference>
<organism evidence="3 4">
    <name type="scientific">Streptomyces pactum</name>
    <dbReference type="NCBI Taxonomy" id="68249"/>
    <lineage>
        <taxon>Bacteria</taxon>
        <taxon>Bacillati</taxon>
        <taxon>Actinomycetota</taxon>
        <taxon>Actinomycetes</taxon>
        <taxon>Kitasatosporales</taxon>
        <taxon>Streptomycetaceae</taxon>
        <taxon>Streptomyces</taxon>
    </lineage>
</organism>
<accession>A0ABS0NUJ4</accession>
<gene>
    <name evidence="3" type="ORF">IHE55_29725</name>
</gene>